<dbReference type="AlphaFoldDB" id="A0A7W9YHQ1"/>
<dbReference type="GO" id="GO:0003677">
    <property type="term" value="F:DNA binding"/>
    <property type="evidence" value="ECO:0007669"/>
    <property type="project" value="UniProtKB-KW"/>
</dbReference>
<name>A0A7W9YHQ1_9ACTN</name>
<reference evidence="1 2" key="1">
    <citation type="submission" date="2020-08" db="EMBL/GenBank/DDBJ databases">
        <title>Sequencing the genomes of 1000 actinobacteria strains.</title>
        <authorList>
            <person name="Klenk H.-P."/>
        </authorList>
    </citation>
    <scope>NUCLEOTIDE SEQUENCE [LARGE SCALE GENOMIC DNA]</scope>
    <source>
        <strain evidence="1 2">DSM 46659</strain>
    </source>
</reference>
<sequence length="66" mass="7412">MEQEKLTAEQAAAKAGVKLKTWHAYVSRGQAPQPDGRMGRTPWWWASTVDEWIENRAGQGARTDLS</sequence>
<dbReference type="Proteomes" id="UP000546642">
    <property type="component" value="Unassembled WGS sequence"/>
</dbReference>
<proteinExistence type="predicted"/>
<organism evidence="1 2">
    <name type="scientific">Nocardiopsis mwathae</name>
    <dbReference type="NCBI Taxonomy" id="1472723"/>
    <lineage>
        <taxon>Bacteria</taxon>
        <taxon>Bacillati</taxon>
        <taxon>Actinomycetota</taxon>
        <taxon>Actinomycetes</taxon>
        <taxon>Streptosporangiales</taxon>
        <taxon>Nocardiopsidaceae</taxon>
        <taxon>Nocardiopsis</taxon>
    </lineage>
</organism>
<accession>A0A7W9YHQ1</accession>
<comment type="caution">
    <text evidence="1">The sequence shown here is derived from an EMBL/GenBank/DDBJ whole genome shotgun (WGS) entry which is preliminary data.</text>
</comment>
<dbReference type="RefSeq" id="WP_184075492.1">
    <property type="nucleotide sequence ID" value="NZ_JACHDS010000001.1"/>
</dbReference>
<keyword evidence="2" id="KW-1185">Reference proteome</keyword>
<protein>
    <submittedName>
        <fullName evidence="1">Putative DNA-binding transcriptional regulator AlpA</fullName>
    </submittedName>
</protein>
<evidence type="ECO:0000313" key="2">
    <source>
        <dbReference type="Proteomes" id="UP000546642"/>
    </source>
</evidence>
<gene>
    <name evidence="1" type="ORF">HNR23_002215</name>
</gene>
<evidence type="ECO:0000313" key="1">
    <source>
        <dbReference type="EMBL" id="MBB6172155.1"/>
    </source>
</evidence>
<keyword evidence="1" id="KW-0238">DNA-binding</keyword>
<dbReference type="EMBL" id="JACHDS010000001">
    <property type="protein sequence ID" value="MBB6172155.1"/>
    <property type="molecule type" value="Genomic_DNA"/>
</dbReference>